<dbReference type="AlphaFoldDB" id="A0A0E9QGE5"/>
<protein>
    <submittedName>
        <fullName evidence="1">Uncharacterized protein</fullName>
    </submittedName>
</protein>
<dbReference type="EMBL" id="GBXM01093182">
    <property type="protein sequence ID" value="JAH15395.1"/>
    <property type="molecule type" value="Transcribed_RNA"/>
</dbReference>
<accession>A0A0E9QGE5</accession>
<proteinExistence type="predicted"/>
<organism evidence="1">
    <name type="scientific">Anguilla anguilla</name>
    <name type="common">European freshwater eel</name>
    <name type="synonym">Muraena anguilla</name>
    <dbReference type="NCBI Taxonomy" id="7936"/>
    <lineage>
        <taxon>Eukaryota</taxon>
        <taxon>Metazoa</taxon>
        <taxon>Chordata</taxon>
        <taxon>Craniata</taxon>
        <taxon>Vertebrata</taxon>
        <taxon>Euteleostomi</taxon>
        <taxon>Actinopterygii</taxon>
        <taxon>Neopterygii</taxon>
        <taxon>Teleostei</taxon>
        <taxon>Anguilliformes</taxon>
        <taxon>Anguillidae</taxon>
        <taxon>Anguilla</taxon>
    </lineage>
</organism>
<evidence type="ECO:0000313" key="1">
    <source>
        <dbReference type="EMBL" id="JAH15395.1"/>
    </source>
</evidence>
<sequence>MSHLEGSSYLFIFHARKNVEEFCLFKGILQNML</sequence>
<reference evidence="1" key="1">
    <citation type="submission" date="2014-11" db="EMBL/GenBank/DDBJ databases">
        <authorList>
            <person name="Amaro Gonzalez C."/>
        </authorList>
    </citation>
    <scope>NUCLEOTIDE SEQUENCE</scope>
</reference>
<name>A0A0E9QGE5_ANGAN</name>
<reference evidence="1" key="2">
    <citation type="journal article" date="2015" name="Fish Shellfish Immunol.">
        <title>Early steps in the European eel (Anguilla anguilla)-Vibrio vulnificus interaction in the gills: Role of the RtxA13 toxin.</title>
        <authorList>
            <person name="Callol A."/>
            <person name="Pajuelo D."/>
            <person name="Ebbesson L."/>
            <person name="Teles M."/>
            <person name="MacKenzie S."/>
            <person name="Amaro C."/>
        </authorList>
    </citation>
    <scope>NUCLEOTIDE SEQUENCE</scope>
</reference>